<accession>A0A8S5QKS8</accession>
<evidence type="ECO:0000313" key="1">
    <source>
        <dbReference type="EMBL" id="DAE19411.1"/>
    </source>
</evidence>
<protein>
    <submittedName>
        <fullName evidence="1">Restriction alleviation protein</fullName>
    </submittedName>
</protein>
<organism evidence="1">
    <name type="scientific">Podoviridae sp. ctyDR6</name>
    <dbReference type="NCBI Taxonomy" id="2825288"/>
    <lineage>
        <taxon>Viruses</taxon>
        <taxon>Duplodnaviria</taxon>
        <taxon>Heunggongvirae</taxon>
        <taxon>Uroviricota</taxon>
        <taxon>Caudoviricetes</taxon>
    </lineage>
</organism>
<dbReference type="EMBL" id="BK015675">
    <property type="protein sequence ID" value="DAE19411.1"/>
    <property type="molecule type" value="Genomic_DNA"/>
</dbReference>
<name>A0A8S5QKS8_9CAUD</name>
<proteinExistence type="predicted"/>
<sequence>MTELKPCPFCGCDMKIEAVTIDYIETALLVGNPWHKDGCMIGAMASPRSKDVDKLVRFWNRRTDNG</sequence>
<reference evidence="1" key="1">
    <citation type="journal article" date="2021" name="Proc. Natl. Acad. Sci. U.S.A.">
        <title>A Catalog of Tens of Thousands of Viruses from Human Metagenomes Reveals Hidden Associations with Chronic Diseases.</title>
        <authorList>
            <person name="Tisza M.J."/>
            <person name="Buck C.B."/>
        </authorList>
    </citation>
    <scope>NUCLEOTIDE SEQUENCE</scope>
    <source>
        <strain evidence="1">CtyDR6</strain>
    </source>
</reference>